<evidence type="ECO:0000259" key="3">
    <source>
        <dbReference type="PROSITE" id="PS51724"/>
    </source>
</evidence>
<evidence type="ECO:0000256" key="2">
    <source>
        <dbReference type="SAM" id="Phobius"/>
    </source>
</evidence>
<keyword evidence="2" id="KW-0812">Transmembrane</keyword>
<dbReference type="Pfam" id="PF05036">
    <property type="entry name" value="SPOR"/>
    <property type="match status" value="1"/>
</dbReference>
<keyword evidence="2" id="KW-0472">Membrane</keyword>
<organism evidence="4 5">
    <name type="scientific">Methylogaea oryzae</name>
    <dbReference type="NCBI Taxonomy" id="1295382"/>
    <lineage>
        <taxon>Bacteria</taxon>
        <taxon>Pseudomonadati</taxon>
        <taxon>Pseudomonadota</taxon>
        <taxon>Gammaproteobacteria</taxon>
        <taxon>Methylococcales</taxon>
        <taxon>Methylococcaceae</taxon>
        <taxon>Methylogaea</taxon>
    </lineage>
</organism>
<dbReference type="EMBL" id="AP019782">
    <property type="protein sequence ID" value="BBL71712.1"/>
    <property type="molecule type" value="Genomic_DNA"/>
</dbReference>
<dbReference type="GO" id="GO:0030428">
    <property type="term" value="C:cell septum"/>
    <property type="evidence" value="ECO:0007669"/>
    <property type="project" value="TreeGrafter"/>
</dbReference>
<evidence type="ECO:0000256" key="1">
    <source>
        <dbReference type="SAM" id="MobiDB-lite"/>
    </source>
</evidence>
<sequence length="241" mass="26069">MSKDYKHRLQQVQQQQNKRPRVAGWQWLLAVCLIIVFVVFLASLRGNKPAETPAAEHSQQRIPPAADARRAPAASAAVAVPAEEPQAEIQPKAAGNAVDARGAAAESKVGAAEKPKPPKPRFQFYTVLPEKEVIIPEAEVKARKQEEKQGKAPVLGEAYMLQIGSFKTMAEADRLKAQLAMLGVEAKIEIAQIGAATWNRVKVGPFASMASADKTRDLLRQNNVDSVVQKAIGATKAPTQP</sequence>
<dbReference type="Proteomes" id="UP000824988">
    <property type="component" value="Chromosome"/>
</dbReference>
<keyword evidence="2" id="KW-1133">Transmembrane helix</keyword>
<proteinExistence type="predicted"/>
<feature type="domain" description="SPOR" evidence="3">
    <location>
        <begin position="153"/>
        <end position="235"/>
    </location>
</feature>
<feature type="compositionally biased region" description="Low complexity" evidence="1">
    <location>
        <begin position="60"/>
        <end position="101"/>
    </location>
</feature>
<dbReference type="GO" id="GO:0032153">
    <property type="term" value="C:cell division site"/>
    <property type="evidence" value="ECO:0007669"/>
    <property type="project" value="TreeGrafter"/>
</dbReference>
<gene>
    <name evidence="4" type="ORF">MoryE10_23180</name>
</gene>
<protein>
    <recommendedName>
        <fullName evidence="3">SPOR domain-containing protein</fullName>
    </recommendedName>
</protein>
<dbReference type="PANTHER" id="PTHR38687">
    <property type="entry name" value="CELL DIVISION PROTEIN DEDD-RELATED"/>
    <property type="match status" value="1"/>
</dbReference>
<evidence type="ECO:0000313" key="5">
    <source>
        <dbReference type="Proteomes" id="UP000824988"/>
    </source>
</evidence>
<dbReference type="RefSeq" id="WP_221047118.1">
    <property type="nucleotide sequence ID" value="NZ_AP019782.1"/>
</dbReference>
<dbReference type="KEGG" id="moz:MoryE10_23180"/>
<keyword evidence="5" id="KW-1185">Reference proteome</keyword>
<dbReference type="InterPro" id="IPR007730">
    <property type="entry name" value="SPOR-like_dom"/>
</dbReference>
<dbReference type="GO" id="GO:0032506">
    <property type="term" value="P:cytokinetic process"/>
    <property type="evidence" value="ECO:0007669"/>
    <property type="project" value="TreeGrafter"/>
</dbReference>
<feature type="transmembrane region" description="Helical" evidence="2">
    <location>
        <begin position="21"/>
        <end position="44"/>
    </location>
</feature>
<reference evidence="4" key="1">
    <citation type="submission" date="2019-06" db="EMBL/GenBank/DDBJ databases">
        <title>Complete genome sequence of Methylogaea oryzae strain JCM16910.</title>
        <authorList>
            <person name="Asakawa S."/>
        </authorList>
    </citation>
    <scope>NUCLEOTIDE SEQUENCE</scope>
    <source>
        <strain evidence="4">E10</strain>
    </source>
</reference>
<dbReference type="InterPro" id="IPR052521">
    <property type="entry name" value="Cell_div_SPOR-domain"/>
</dbReference>
<name>A0A8D4VSE4_9GAMM</name>
<accession>A0A8D4VSE4</accession>
<feature type="region of interest" description="Disordered" evidence="1">
    <location>
        <begin position="50"/>
        <end position="101"/>
    </location>
</feature>
<dbReference type="PANTHER" id="PTHR38687:SF1">
    <property type="entry name" value="CELL DIVISION PROTEIN DEDD"/>
    <property type="match status" value="1"/>
</dbReference>
<evidence type="ECO:0000313" key="4">
    <source>
        <dbReference type="EMBL" id="BBL71712.1"/>
    </source>
</evidence>
<dbReference type="PROSITE" id="PS51724">
    <property type="entry name" value="SPOR"/>
    <property type="match status" value="1"/>
</dbReference>
<dbReference type="AlphaFoldDB" id="A0A8D4VSE4"/>
<dbReference type="GO" id="GO:0042834">
    <property type="term" value="F:peptidoglycan binding"/>
    <property type="evidence" value="ECO:0007669"/>
    <property type="project" value="InterPro"/>
</dbReference>